<gene>
    <name evidence="1" type="ORF">PHYPSEUDO_001432</name>
</gene>
<accession>A0A8T1VVH7</accession>
<name>A0A8T1VVH7_9STRA</name>
<dbReference type="Proteomes" id="UP000694044">
    <property type="component" value="Unassembled WGS sequence"/>
</dbReference>
<organism evidence="1 2">
    <name type="scientific">Phytophthora pseudosyringae</name>
    <dbReference type="NCBI Taxonomy" id="221518"/>
    <lineage>
        <taxon>Eukaryota</taxon>
        <taxon>Sar</taxon>
        <taxon>Stramenopiles</taxon>
        <taxon>Oomycota</taxon>
        <taxon>Peronosporomycetes</taxon>
        <taxon>Peronosporales</taxon>
        <taxon>Peronosporaceae</taxon>
        <taxon>Phytophthora</taxon>
    </lineage>
</organism>
<evidence type="ECO:0000313" key="2">
    <source>
        <dbReference type="Proteomes" id="UP000694044"/>
    </source>
</evidence>
<reference evidence="1" key="1">
    <citation type="submission" date="2021-02" db="EMBL/GenBank/DDBJ databases">
        <authorList>
            <person name="Palmer J.M."/>
        </authorList>
    </citation>
    <scope>NUCLEOTIDE SEQUENCE</scope>
    <source>
        <strain evidence="1">SCRP734</strain>
    </source>
</reference>
<evidence type="ECO:0000313" key="1">
    <source>
        <dbReference type="EMBL" id="KAG7385482.1"/>
    </source>
</evidence>
<comment type="caution">
    <text evidence="1">The sequence shown here is derived from an EMBL/GenBank/DDBJ whole genome shotgun (WGS) entry which is preliminary data.</text>
</comment>
<keyword evidence="2" id="KW-1185">Reference proteome</keyword>
<dbReference type="EMBL" id="JAGDFM010000120">
    <property type="protein sequence ID" value="KAG7385482.1"/>
    <property type="molecule type" value="Genomic_DNA"/>
</dbReference>
<sequence length="148" mass="16507">MFLGHEQLRSTSTYGSTYWHPKQASPYRTCFAIGLLPLAPLLAACQQRWLMSSLAVHFRRRVLDNLRGGLVIWCCFQHIQAVSLSVRQPALLDVMRAPWPRLDTAVAPGVIPSGVVIFLLLTQPLNLSCSRDFGSRFGRLLLSTSSLV</sequence>
<protein>
    <submittedName>
        <fullName evidence="1">Uncharacterized protein</fullName>
    </submittedName>
</protein>
<dbReference type="AlphaFoldDB" id="A0A8T1VVH7"/>
<proteinExistence type="predicted"/>